<dbReference type="Gene3D" id="1.10.150.690">
    <property type="entry name" value="DUF2063"/>
    <property type="match status" value="1"/>
</dbReference>
<keyword evidence="3" id="KW-1185">Reference proteome</keyword>
<dbReference type="OrthoDB" id="4146344at2"/>
<gene>
    <name evidence="2" type="ORF">FPZ52_02270</name>
</gene>
<evidence type="ECO:0000313" key="2">
    <source>
        <dbReference type="EMBL" id="QDY68560.1"/>
    </source>
</evidence>
<dbReference type="Pfam" id="PF09836">
    <property type="entry name" value="DUF2063"/>
    <property type="match status" value="1"/>
</dbReference>
<dbReference type="InterPro" id="IPR044922">
    <property type="entry name" value="DUF2063_N_sf"/>
</dbReference>
<dbReference type="InterPro" id="IPR018640">
    <property type="entry name" value="DUF2063"/>
</dbReference>
<organism evidence="2 3">
    <name type="scientific">Qingshengfaniella alkalisoli</name>
    <dbReference type="NCBI Taxonomy" id="2599296"/>
    <lineage>
        <taxon>Bacteria</taxon>
        <taxon>Pseudomonadati</taxon>
        <taxon>Pseudomonadota</taxon>
        <taxon>Alphaproteobacteria</taxon>
        <taxon>Rhodobacterales</taxon>
        <taxon>Paracoccaceae</taxon>
        <taxon>Qingshengfaniella</taxon>
    </lineage>
</organism>
<name>A0A5B8J2S5_9RHOB</name>
<dbReference type="AlphaFoldDB" id="A0A5B8J2S5"/>
<dbReference type="KEGG" id="lit:FPZ52_02270"/>
<sequence length="249" mass="27248">MDRREEFASALLAPEQVAPEGLVDFDGFPAPKRFAIYRNNVAVSLTEALESGFPVTRKLVGEQFFRAMAGAYLRSHPPSSPLMFLYGDSLSEFLEEFPPAHALPYPPDMARLEYTRRVAYHAADSAPIDASMLSELSPDELMASRVRFAPSCHILKSRYPVLSIWHMNTSTAPIKSGTQPENILISRPRFDPELDMLTDAEATLAGALKRGLTLGAAIEGRSPDTLGSLLTKLLAGGCIHRLEQGSCAQ</sequence>
<evidence type="ECO:0000313" key="3">
    <source>
        <dbReference type="Proteomes" id="UP000318483"/>
    </source>
</evidence>
<reference evidence="2 3" key="1">
    <citation type="submission" date="2019-07" db="EMBL/GenBank/DDBJ databases">
        <title>Litoreibacter alkalisoli sp. nov., isolated from saline-alkaline soil.</title>
        <authorList>
            <person name="Wang S."/>
            <person name="Xu L."/>
            <person name="Xing Y.-T."/>
            <person name="Sun J.-Q."/>
        </authorList>
    </citation>
    <scope>NUCLEOTIDE SEQUENCE [LARGE SCALE GENOMIC DNA]</scope>
    <source>
        <strain evidence="2 3">LN3S51</strain>
    </source>
</reference>
<protein>
    <submittedName>
        <fullName evidence="2">DUF2063 domain-containing protein</fullName>
    </submittedName>
</protein>
<dbReference type="RefSeq" id="WP_146363305.1">
    <property type="nucleotide sequence ID" value="NZ_CP042261.1"/>
</dbReference>
<accession>A0A5B8J2S5</accession>
<evidence type="ECO:0000259" key="1">
    <source>
        <dbReference type="Pfam" id="PF09836"/>
    </source>
</evidence>
<dbReference type="Proteomes" id="UP000318483">
    <property type="component" value="Chromosome"/>
</dbReference>
<feature type="domain" description="Putative DNA-binding" evidence="1">
    <location>
        <begin position="5"/>
        <end position="94"/>
    </location>
</feature>
<proteinExistence type="predicted"/>
<dbReference type="EMBL" id="CP042261">
    <property type="protein sequence ID" value="QDY68560.1"/>
    <property type="molecule type" value="Genomic_DNA"/>
</dbReference>